<dbReference type="PANTHER" id="PTHR11802:SF432">
    <property type="entry name" value="Y, PUTATIVE-RELATED"/>
    <property type="match status" value="1"/>
</dbReference>
<dbReference type="Pfam" id="PF00450">
    <property type="entry name" value="Peptidase_S10"/>
    <property type="match status" value="1"/>
</dbReference>
<dbReference type="STRING" id="1325735.A0A428RZB8"/>
<evidence type="ECO:0000256" key="5">
    <source>
        <dbReference type="ARBA" id="ARBA00023180"/>
    </source>
</evidence>
<evidence type="ECO:0000256" key="2">
    <source>
        <dbReference type="ARBA" id="ARBA00022645"/>
    </source>
</evidence>
<sequence length="377" mass="43450">MSGLRPPDMRRATDASEHLFGASARDDNNRQGKILKQGHDFQHVLGNPPDAQPAFTVKQQSANLCDAGSRQWTGTVNVTDEKSMFFWYFESRHQPEKRPGYLVAQRWPWRDRQPIGIGFSSVKDRDDMAKNLHEGAYELQKFLSILTSKVFPELASKPWHIAGESMGGHYVTYYLHHILTQELPDAPLDIKVSSAIIVDGYIDFSRQAVGYYDFFCQDWRGDGSSPLINTEECEDMASYIPELGKYFLANVKPGGWNPYDSRRPCIEPPLCSDLDDGPALEYLNKPWVQELLGFHNVSFELIDCDLDRRWDDDRSAYLPTTKQLTWLLDNTNLHILFINGNNDIIVNTPGQMRLLDEQPWKREAWFRAQSFGEWYFK</sequence>
<evidence type="ECO:0000313" key="7">
    <source>
        <dbReference type="Proteomes" id="UP000287144"/>
    </source>
</evidence>
<keyword evidence="4" id="KW-0378">Hydrolase</keyword>
<evidence type="ECO:0000256" key="4">
    <source>
        <dbReference type="ARBA" id="ARBA00022801"/>
    </source>
</evidence>
<gene>
    <name evidence="6" type="ORF">CEP52_016863</name>
</gene>
<organism evidence="6 7">
    <name type="scientific">Fusarium oligoseptatum</name>
    <dbReference type="NCBI Taxonomy" id="2604345"/>
    <lineage>
        <taxon>Eukaryota</taxon>
        <taxon>Fungi</taxon>
        <taxon>Dikarya</taxon>
        <taxon>Ascomycota</taxon>
        <taxon>Pezizomycotina</taxon>
        <taxon>Sordariomycetes</taxon>
        <taxon>Hypocreomycetidae</taxon>
        <taxon>Hypocreales</taxon>
        <taxon>Nectriaceae</taxon>
        <taxon>Fusarium</taxon>
        <taxon>Fusarium solani species complex</taxon>
    </lineage>
</organism>
<accession>A0A428RZB8</accession>
<dbReference type="SUPFAM" id="SSF53474">
    <property type="entry name" value="alpha/beta-Hydrolases"/>
    <property type="match status" value="1"/>
</dbReference>
<keyword evidence="2" id="KW-0121">Carboxypeptidase</keyword>
<keyword evidence="7" id="KW-1185">Reference proteome</keyword>
<dbReference type="Gene3D" id="3.40.50.1820">
    <property type="entry name" value="alpha/beta hydrolase"/>
    <property type="match status" value="3"/>
</dbReference>
<dbReference type="GO" id="GO:0004185">
    <property type="term" value="F:serine-type carboxypeptidase activity"/>
    <property type="evidence" value="ECO:0007669"/>
    <property type="project" value="InterPro"/>
</dbReference>
<dbReference type="AlphaFoldDB" id="A0A428RZB8"/>
<dbReference type="EMBL" id="NKCK01000400">
    <property type="protein sequence ID" value="RSL82835.1"/>
    <property type="molecule type" value="Genomic_DNA"/>
</dbReference>
<dbReference type="GO" id="GO:0006508">
    <property type="term" value="P:proteolysis"/>
    <property type="evidence" value="ECO:0007669"/>
    <property type="project" value="UniProtKB-KW"/>
</dbReference>
<evidence type="ECO:0000256" key="1">
    <source>
        <dbReference type="ARBA" id="ARBA00009431"/>
    </source>
</evidence>
<comment type="caution">
    <text evidence="6">The sequence shown here is derived from an EMBL/GenBank/DDBJ whole genome shotgun (WGS) entry which is preliminary data.</text>
</comment>
<protein>
    <submittedName>
        <fullName evidence="6">Uncharacterized protein</fullName>
    </submittedName>
</protein>
<dbReference type="PRINTS" id="PR00724">
    <property type="entry name" value="CRBOXYPTASEC"/>
</dbReference>
<proteinExistence type="inferred from homology"/>
<keyword evidence="3" id="KW-0645">Protease</keyword>
<dbReference type="GO" id="GO:0000324">
    <property type="term" value="C:fungal-type vacuole"/>
    <property type="evidence" value="ECO:0007669"/>
    <property type="project" value="TreeGrafter"/>
</dbReference>
<dbReference type="PANTHER" id="PTHR11802">
    <property type="entry name" value="SERINE PROTEASE FAMILY S10 SERINE CARBOXYPEPTIDASE"/>
    <property type="match status" value="1"/>
</dbReference>
<dbReference type="Gene3D" id="1.10.287.410">
    <property type="match status" value="1"/>
</dbReference>
<evidence type="ECO:0000256" key="3">
    <source>
        <dbReference type="ARBA" id="ARBA00022670"/>
    </source>
</evidence>
<dbReference type="InterPro" id="IPR001563">
    <property type="entry name" value="Peptidase_S10"/>
</dbReference>
<evidence type="ECO:0000313" key="6">
    <source>
        <dbReference type="EMBL" id="RSL82835.1"/>
    </source>
</evidence>
<dbReference type="InterPro" id="IPR029058">
    <property type="entry name" value="AB_hydrolase_fold"/>
</dbReference>
<keyword evidence="5" id="KW-0325">Glycoprotein</keyword>
<reference evidence="6 7" key="1">
    <citation type="submission" date="2017-06" db="EMBL/GenBank/DDBJ databases">
        <title>Comparative genomic analysis of Ambrosia Fusariam Clade fungi.</title>
        <authorList>
            <person name="Stajich J.E."/>
            <person name="Carrillo J."/>
            <person name="Kijimoto T."/>
            <person name="Eskalen A."/>
            <person name="O'Donnell K."/>
            <person name="Kasson M."/>
        </authorList>
    </citation>
    <scope>NUCLEOTIDE SEQUENCE [LARGE SCALE GENOMIC DNA]</scope>
    <source>
        <strain evidence="6 7">NRRL62579</strain>
    </source>
</reference>
<comment type="similarity">
    <text evidence="1">Belongs to the peptidase S10 family.</text>
</comment>
<name>A0A428RZB8_9HYPO</name>
<dbReference type="Proteomes" id="UP000287144">
    <property type="component" value="Unassembled WGS sequence"/>
</dbReference>